<reference evidence="12" key="2">
    <citation type="submission" date="2017-10" db="EMBL/GenBank/DDBJ databases">
        <title>Ladona fulva Genome sequencing and assembly.</title>
        <authorList>
            <person name="Murali S."/>
            <person name="Richards S."/>
            <person name="Bandaranaike D."/>
            <person name="Bellair M."/>
            <person name="Blankenburg K."/>
            <person name="Chao H."/>
            <person name="Dinh H."/>
            <person name="Doddapaneni H."/>
            <person name="Dugan-Rocha S."/>
            <person name="Elkadiri S."/>
            <person name="Gnanaolivu R."/>
            <person name="Hernandez B."/>
            <person name="Skinner E."/>
            <person name="Javaid M."/>
            <person name="Lee S."/>
            <person name="Li M."/>
            <person name="Ming W."/>
            <person name="Munidasa M."/>
            <person name="Muniz J."/>
            <person name="Nguyen L."/>
            <person name="Hughes D."/>
            <person name="Osuji N."/>
            <person name="Pu L.-L."/>
            <person name="Puazo M."/>
            <person name="Qu C."/>
            <person name="Quiroz J."/>
            <person name="Raj R."/>
            <person name="Weissenberger G."/>
            <person name="Xin Y."/>
            <person name="Zou X."/>
            <person name="Han Y."/>
            <person name="Worley K."/>
            <person name="Muzny D."/>
            <person name="Gibbs R."/>
        </authorList>
    </citation>
    <scope>NUCLEOTIDE SEQUENCE</scope>
    <source>
        <strain evidence="12">Sampled in the wild</strain>
    </source>
</reference>
<reference evidence="12" key="1">
    <citation type="submission" date="2013-04" db="EMBL/GenBank/DDBJ databases">
        <authorList>
            <person name="Qu J."/>
            <person name="Murali S.C."/>
            <person name="Bandaranaike D."/>
            <person name="Bellair M."/>
            <person name="Blankenburg K."/>
            <person name="Chao H."/>
            <person name="Dinh H."/>
            <person name="Doddapaneni H."/>
            <person name="Downs B."/>
            <person name="Dugan-Rocha S."/>
            <person name="Elkadiri S."/>
            <person name="Gnanaolivu R.D."/>
            <person name="Hernandez B."/>
            <person name="Javaid M."/>
            <person name="Jayaseelan J.C."/>
            <person name="Lee S."/>
            <person name="Li M."/>
            <person name="Ming W."/>
            <person name="Munidasa M."/>
            <person name="Muniz J."/>
            <person name="Nguyen L."/>
            <person name="Ongeri F."/>
            <person name="Osuji N."/>
            <person name="Pu L.-L."/>
            <person name="Puazo M."/>
            <person name="Qu C."/>
            <person name="Quiroz J."/>
            <person name="Raj R."/>
            <person name="Weissenberger G."/>
            <person name="Xin Y."/>
            <person name="Zou X."/>
            <person name="Han Y."/>
            <person name="Richards S."/>
            <person name="Worley K."/>
            <person name="Muzny D."/>
            <person name="Gibbs R."/>
        </authorList>
    </citation>
    <scope>NUCLEOTIDE SEQUENCE</scope>
    <source>
        <strain evidence="12">Sampled in the wild</strain>
    </source>
</reference>
<evidence type="ECO:0000256" key="4">
    <source>
        <dbReference type="ARBA" id="ARBA00022692"/>
    </source>
</evidence>
<dbReference type="InterPro" id="IPR007632">
    <property type="entry name" value="Anoctamin"/>
</dbReference>
<comment type="caution">
    <text evidence="8">Lacks conserved residue(s) required for the propagation of feature annotation.</text>
</comment>
<evidence type="ECO:0000256" key="9">
    <source>
        <dbReference type="SAM" id="MobiDB-lite"/>
    </source>
</evidence>
<evidence type="ECO:0000256" key="7">
    <source>
        <dbReference type="ARBA" id="ARBA00023180"/>
    </source>
</evidence>
<feature type="transmembrane region" description="Helical" evidence="8">
    <location>
        <begin position="197"/>
        <end position="223"/>
    </location>
</feature>
<dbReference type="GO" id="GO:0046983">
    <property type="term" value="F:protein dimerization activity"/>
    <property type="evidence" value="ECO:0007669"/>
    <property type="project" value="InterPro"/>
</dbReference>
<protein>
    <recommendedName>
        <fullName evidence="8">Anoctamin</fullName>
    </recommendedName>
</protein>
<comment type="subcellular location">
    <subcellularLocation>
        <location evidence="1">Cell membrane</location>
        <topology evidence="1">Multi-pass membrane protein</topology>
    </subcellularLocation>
    <subcellularLocation>
        <location evidence="8">Membrane</location>
        <topology evidence="8">Multi-pass membrane protein</topology>
    </subcellularLocation>
</comment>
<dbReference type="GO" id="GO:0005254">
    <property type="term" value="F:chloride channel activity"/>
    <property type="evidence" value="ECO:0007669"/>
    <property type="project" value="TreeGrafter"/>
</dbReference>
<feature type="domain" description="Anoctamin dimerisation" evidence="11">
    <location>
        <begin position="159"/>
        <end position="185"/>
    </location>
</feature>
<evidence type="ECO:0000256" key="6">
    <source>
        <dbReference type="ARBA" id="ARBA00023136"/>
    </source>
</evidence>
<feature type="compositionally biased region" description="Basic and acidic residues" evidence="9">
    <location>
        <begin position="719"/>
        <end position="748"/>
    </location>
</feature>
<dbReference type="EMBL" id="KZ312450">
    <property type="protein sequence ID" value="KAG8240315.1"/>
    <property type="molecule type" value="Genomic_DNA"/>
</dbReference>
<feature type="transmembrane region" description="Helical" evidence="8">
    <location>
        <begin position="487"/>
        <end position="510"/>
    </location>
</feature>
<keyword evidence="5 8" id="KW-1133">Transmembrane helix</keyword>
<dbReference type="OrthoDB" id="296386at2759"/>
<keyword evidence="13" id="KW-1185">Reference proteome</keyword>
<accession>A0A8K0KV87</accession>
<evidence type="ECO:0000256" key="5">
    <source>
        <dbReference type="ARBA" id="ARBA00022989"/>
    </source>
</evidence>
<evidence type="ECO:0000313" key="13">
    <source>
        <dbReference type="Proteomes" id="UP000792457"/>
    </source>
</evidence>
<feature type="domain" description="Anoctamin transmembrane" evidence="10">
    <location>
        <begin position="57"/>
        <end position="132"/>
    </location>
</feature>
<keyword evidence="6 8" id="KW-0472">Membrane</keyword>
<dbReference type="AlphaFoldDB" id="A0A8K0KV87"/>
<dbReference type="PANTHER" id="PTHR12308">
    <property type="entry name" value="ANOCTAMIN"/>
    <property type="match status" value="1"/>
</dbReference>
<feature type="region of interest" description="Disordered" evidence="9">
    <location>
        <begin position="776"/>
        <end position="795"/>
    </location>
</feature>
<evidence type="ECO:0000259" key="11">
    <source>
        <dbReference type="Pfam" id="PF16178"/>
    </source>
</evidence>
<keyword evidence="3" id="KW-1003">Cell membrane</keyword>
<keyword evidence="7" id="KW-0325">Glycoprotein</keyword>
<dbReference type="InterPro" id="IPR032394">
    <property type="entry name" value="Anoct_dimer"/>
</dbReference>
<dbReference type="PANTHER" id="PTHR12308:SF87">
    <property type="entry name" value="ANOCTAMIN"/>
    <property type="match status" value="1"/>
</dbReference>
<feature type="compositionally biased region" description="Basic and acidic residues" evidence="9">
    <location>
        <begin position="684"/>
        <end position="702"/>
    </location>
</feature>
<dbReference type="GO" id="GO:0005886">
    <property type="term" value="C:plasma membrane"/>
    <property type="evidence" value="ECO:0007669"/>
    <property type="project" value="UniProtKB-SubCell"/>
</dbReference>
<evidence type="ECO:0000256" key="3">
    <source>
        <dbReference type="ARBA" id="ARBA00022475"/>
    </source>
</evidence>
<feature type="region of interest" description="Disordered" evidence="9">
    <location>
        <begin position="639"/>
        <end position="767"/>
    </location>
</feature>
<sequence>MDTSLTYKGVESCRKSCPHAHSVEGAKERWEFRGWLKRERSPPHFRSMTHELALGLLIAVTFLEYWKRKSASLAHHWDCTGFQEEEQRPRPEFAARAPFLERNPVTGVREPSFPARLRHKRIAAGIGIIFLMGPYQIPKEAKVCDKRKGKKTIRAEGNRQENLNPRQVLYEYWARWGMWYKYQPLDHIRAYFGEKTAIYFAWLGFYTGWLMPAAIVGLLVFLYGVATMGWNRPAQEVCSGNYRMCPLCDEEIGCQTWDLSDVCGYAQVAYLFDHPGTVFYAVFVSFWAVTFLEYWKRKSASLAHHWDCTGFQEEEQRPRPEFAARAPFLERNPVTGVREPSFPARLRHKRIAAGIGIIFLMMSLVMIFIVAVIIYRVLVSIPLFQNATFRAQAQSIANITGACVNLCLIMAMSRCSAGGCLIELAQQLAVIMIGKQMINNAQEILVPKMKAWWHKKKVHLPKEARTRWEQDYQLIANEGLFQEYLEMVLQFGFITIFVAAFPLAPLFALLNNWVEIRLDAHKFVCETRRSVAERAENIGIWFKILRMLAHLAVISNHVVFGVCHLIDILVPDIPESLELKIKRERYLAKQALQDSDTILKVVAAGKGDEEEGPQLVKNSVGSTSLGGIGGMVLDLTSELGNLNSPGSSKPNDKPNVNNLTTAGKLSISPSSRDEGLPQNGASKNNDEPKDPEADGEGSKMDKTNQSIATADTTNSLSTSHKDTKEEHQPGGERCVREKDDKEQWRMDRASTGGEVASRLPTEINEIGSPHMIRVMREQESVSSASTSGDESFDRG</sequence>
<feature type="non-terminal residue" evidence="12">
    <location>
        <position position="795"/>
    </location>
</feature>
<dbReference type="Pfam" id="PF04547">
    <property type="entry name" value="Anoctamin"/>
    <property type="match status" value="2"/>
</dbReference>
<evidence type="ECO:0000313" key="12">
    <source>
        <dbReference type="EMBL" id="KAG8240315.1"/>
    </source>
</evidence>
<evidence type="ECO:0000259" key="10">
    <source>
        <dbReference type="Pfam" id="PF04547"/>
    </source>
</evidence>
<proteinExistence type="inferred from homology"/>
<feature type="domain" description="Anoctamin transmembrane" evidence="10">
    <location>
        <begin position="412"/>
        <end position="559"/>
    </location>
</feature>
<gene>
    <name evidence="12" type="ORF">J437_LFUL000790</name>
</gene>
<keyword evidence="4 8" id="KW-0812">Transmembrane</keyword>
<dbReference type="Pfam" id="PF16178">
    <property type="entry name" value="Anoct_dimer"/>
    <property type="match status" value="1"/>
</dbReference>
<evidence type="ECO:0000256" key="2">
    <source>
        <dbReference type="ARBA" id="ARBA00009671"/>
    </source>
</evidence>
<comment type="caution">
    <text evidence="12">The sequence shown here is derived from an EMBL/GenBank/DDBJ whole genome shotgun (WGS) entry which is preliminary data.</text>
</comment>
<organism evidence="12 13">
    <name type="scientific">Ladona fulva</name>
    <name type="common">Scarce chaser dragonfly</name>
    <name type="synonym">Libellula fulva</name>
    <dbReference type="NCBI Taxonomy" id="123851"/>
    <lineage>
        <taxon>Eukaryota</taxon>
        <taxon>Metazoa</taxon>
        <taxon>Ecdysozoa</taxon>
        <taxon>Arthropoda</taxon>
        <taxon>Hexapoda</taxon>
        <taxon>Insecta</taxon>
        <taxon>Pterygota</taxon>
        <taxon>Palaeoptera</taxon>
        <taxon>Odonata</taxon>
        <taxon>Epiprocta</taxon>
        <taxon>Anisoptera</taxon>
        <taxon>Libelluloidea</taxon>
        <taxon>Libellulidae</taxon>
        <taxon>Ladona</taxon>
    </lineage>
</organism>
<feature type="transmembrane region" description="Helical" evidence="8">
    <location>
        <begin position="351"/>
        <end position="375"/>
    </location>
</feature>
<comment type="similarity">
    <text evidence="2 8">Belongs to the anoctamin family.</text>
</comment>
<name>A0A8K0KV87_LADFU</name>
<dbReference type="Proteomes" id="UP000792457">
    <property type="component" value="Unassembled WGS sequence"/>
</dbReference>
<feature type="transmembrane region" description="Helical" evidence="8">
    <location>
        <begin position="277"/>
        <end position="295"/>
    </location>
</feature>
<dbReference type="InterPro" id="IPR049452">
    <property type="entry name" value="Anoctamin_TM"/>
</dbReference>
<evidence type="ECO:0000256" key="1">
    <source>
        <dbReference type="ARBA" id="ARBA00004651"/>
    </source>
</evidence>
<feature type="compositionally biased region" description="Polar residues" evidence="9">
    <location>
        <begin position="703"/>
        <end position="718"/>
    </location>
</feature>
<feature type="compositionally biased region" description="Polar residues" evidence="9">
    <location>
        <begin position="780"/>
        <end position="789"/>
    </location>
</feature>
<feature type="compositionally biased region" description="Polar residues" evidence="9">
    <location>
        <begin position="639"/>
        <end position="670"/>
    </location>
</feature>
<evidence type="ECO:0000256" key="8">
    <source>
        <dbReference type="RuleBase" id="RU280814"/>
    </source>
</evidence>